<gene>
    <name evidence="7" type="ORF">HYPSUDRAFT_156493</name>
</gene>
<dbReference type="Proteomes" id="UP000054270">
    <property type="component" value="Unassembled WGS sequence"/>
</dbReference>
<evidence type="ECO:0000256" key="5">
    <source>
        <dbReference type="ARBA" id="ARBA00023002"/>
    </source>
</evidence>
<dbReference type="PANTHER" id="PTHR43303:SF4">
    <property type="entry name" value="NADPH DEHYDROGENASE C23G7.10C-RELATED"/>
    <property type="match status" value="1"/>
</dbReference>
<evidence type="ECO:0000256" key="4">
    <source>
        <dbReference type="ARBA" id="ARBA00022857"/>
    </source>
</evidence>
<dbReference type="InterPro" id="IPR001155">
    <property type="entry name" value="OxRdtase_FMN_N"/>
</dbReference>
<comment type="cofactor">
    <cofactor evidence="1">
        <name>FMN</name>
        <dbReference type="ChEBI" id="CHEBI:58210"/>
    </cofactor>
</comment>
<sequence>MANPPYRNDGVPGAYQYFPVNNPDIGAALALTKDTPVLFTPITIKNVEFKNRIFVSPMCQYSSDNGHCTDWHLVHIGGFATRGVGAICMEATAVVPEGRICPEDAGLWTDSQIEPLQRIVNFSHAQGTKIGVQLAHAGRKASTHAPWVRERAGRPTALEDENGWPNTVYGSSEIPFASTYPTPKALTERQMLDIEDAFVKSIERCKSVGFDFIEIHGAHGYLLHSFLSPLSNTRTDEFGGQDLENRLRFFLRVVKRCREAWPDKPLFVRISATEWAEGPEKDADGVWKQWGIEQSTILVGRLKDLGIDLLDCSTGGNYSKQKIPALPGYQVPFAEVLKKAYPNLIIGAVGLITEPHQAESYLKNGQADVVFLARELQRDPHWALRAARELNVAVKAADQNERAWPNSYLRQ</sequence>
<dbReference type="InterPro" id="IPR013785">
    <property type="entry name" value="Aldolase_TIM"/>
</dbReference>
<keyword evidence="4" id="KW-0521">NADP</keyword>
<dbReference type="OMA" id="WPAQYQR"/>
<name>A0A0D2PB30_HYPSF</name>
<evidence type="ECO:0000313" key="7">
    <source>
        <dbReference type="EMBL" id="KJA28104.1"/>
    </source>
</evidence>
<dbReference type="OrthoDB" id="72788at2759"/>
<dbReference type="AlphaFoldDB" id="A0A0D2PB30"/>
<evidence type="ECO:0000256" key="1">
    <source>
        <dbReference type="ARBA" id="ARBA00001917"/>
    </source>
</evidence>
<proteinExistence type="predicted"/>
<dbReference type="PANTHER" id="PTHR43303">
    <property type="entry name" value="NADPH DEHYDROGENASE C23G7.10C-RELATED"/>
    <property type="match status" value="1"/>
</dbReference>
<protein>
    <recommendedName>
        <fullName evidence="6">NADH:flavin oxidoreductase/NADH oxidase N-terminal domain-containing protein</fullName>
    </recommendedName>
</protein>
<keyword evidence="8" id="KW-1185">Reference proteome</keyword>
<accession>A0A0D2PB30</accession>
<dbReference type="Pfam" id="PF00724">
    <property type="entry name" value="Oxidored_FMN"/>
    <property type="match status" value="1"/>
</dbReference>
<evidence type="ECO:0000259" key="6">
    <source>
        <dbReference type="Pfam" id="PF00724"/>
    </source>
</evidence>
<dbReference type="GO" id="GO:0010181">
    <property type="term" value="F:FMN binding"/>
    <property type="evidence" value="ECO:0007669"/>
    <property type="project" value="InterPro"/>
</dbReference>
<dbReference type="GO" id="GO:0050661">
    <property type="term" value="F:NADP binding"/>
    <property type="evidence" value="ECO:0007669"/>
    <property type="project" value="InterPro"/>
</dbReference>
<keyword evidence="5" id="KW-0560">Oxidoreductase</keyword>
<dbReference type="InterPro" id="IPR044152">
    <property type="entry name" value="YqjM-like"/>
</dbReference>
<organism evidence="7 8">
    <name type="scientific">Hypholoma sublateritium (strain FD-334 SS-4)</name>
    <dbReference type="NCBI Taxonomy" id="945553"/>
    <lineage>
        <taxon>Eukaryota</taxon>
        <taxon>Fungi</taxon>
        <taxon>Dikarya</taxon>
        <taxon>Basidiomycota</taxon>
        <taxon>Agaricomycotina</taxon>
        <taxon>Agaricomycetes</taxon>
        <taxon>Agaricomycetidae</taxon>
        <taxon>Agaricales</taxon>
        <taxon>Agaricineae</taxon>
        <taxon>Strophariaceae</taxon>
        <taxon>Hypholoma</taxon>
    </lineage>
</organism>
<evidence type="ECO:0000256" key="2">
    <source>
        <dbReference type="ARBA" id="ARBA00022630"/>
    </source>
</evidence>
<dbReference type="EMBL" id="KN817522">
    <property type="protein sequence ID" value="KJA28104.1"/>
    <property type="molecule type" value="Genomic_DNA"/>
</dbReference>
<dbReference type="GO" id="GO:0003959">
    <property type="term" value="F:NADPH dehydrogenase activity"/>
    <property type="evidence" value="ECO:0007669"/>
    <property type="project" value="InterPro"/>
</dbReference>
<dbReference type="STRING" id="945553.A0A0D2PB30"/>
<keyword evidence="2" id="KW-0285">Flavoprotein</keyword>
<feature type="domain" description="NADH:flavin oxidoreductase/NADH oxidase N-terminal" evidence="6">
    <location>
        <begin position="38"/>
        <end position="391"/>
    </location>
</feature>
<evidence type="ECO:0000313" key="8">
    <source>
        <dbReference type="Proteomes" id="UP000054270"/>
    </source>
</evidence>
<reference evidence="8" key="1">
    <citation type="submission" date="2014-04" db="EMBL/GenBank/DDBJ databases">
        <title>Evolutionary Origins and Diversification of the Mycorrhizal Mutualists.</title>
        <authorList>
            <consortium name="DOE Joint Genome Institute"/>
            <consortium name="Mycorrhizal Genomics Consortium"/>
            <person name="Kohler A."/>
            <person name="Kuo A."/>
            <person name="Nagy L.G."/>
            <person name="Floudas D."/>
            <person name="Copeland A."/>
            <person name="Barry K.W."/>
            <person name="Cichocki N."/>
            <person name="Veneault-Fourrey C."/>
            <person name="LaButti K."/>
            <person name="Lindquist E.A."/>
            <person name="Lipzen A."/>
            <person name="Lundell T."/>
            <person name="Morin E."/>
            <person name="Murat C."/>
            <person name="Riley R."/>
            <person name="Ohm R."/>
            <person name="Sun H."/>
            <person name="Tunlid A."/>
            <person name="Henrissat B."/>
            <person name="Grigoriev I.V."/>
            <person name="Hibbett D.S."/>
            <person name="Martin F."/>
        </authorList>
    </citation>
    <scope>NUCLEOTIDE SEQUENCE [LARGE SCALE GENOMIC DNA]</scope>
    <source>
        <strain evidence="8">FD-334 SS-4</strain>
    </source>
</reference>
<dbReference type="CDD" id="cd02932">
    <property type="entry name" value="OYE_YqiM_FMN"/>
    <property type="match status" value="1"/>
</dbReference>
<evidence type="ECO:0000256" key="3">
    <source>
        <dbReference type="ARBA" id="ARBA00022643"/>
    </source>
</evidence>
<keyword evidence="3" id="KW-0288">FMN</keyword>
<dbReference type="SUPFAM" id="SSF51395">
    <property type="entry name" value="FMN-linked oxidoreductases"/>
    <property type="match status" value="1"/>
</dbReference>
<dbReference type="Gene3D" id="3.20.20.70">
    <property type="entry name" value="Aldolase class I"/>
    <property type="match status" value="1"/>
</dbReference>